<protein>
    <submittedName>
        <fullName evidence="1">Uncharacterized protein</fullName>
    </submittedName>
</protein>
<comment type="caution">
    <text evidence="1">The sequence shown here is derived from an EMBL/GenBank/DDBJ whole genome shotgun (WGS) entry which is preliminary data.</text>
</comment>
<evidence type="ECO:0000313" key="1">
    <source>
        <dbReference type="EMBL" id="KAJ6706248.1"/>
    </source>
</evidence>
<dbReference type="AlphaFoldDB" id="A0A9Q0TA38"/>
<proteinExistence type="predicted"/>
<reference evidence="1" key="2">
    <citation type="journal article" date="2023" name="Int. J. Mol. Sci.">
        <title>De Novo Assembly and Annotation of 11 Diverse Shrub Willow (Salix) Genomes Reveals Novel Gene Organization in Sex-Linked Regions.</title>
        <authorList>
            <person name="Hyden B."/>
            <person name="Feng K."/>
            <person name="Yates T.B."/>
            <person name="Jawdy S."/>
            <person name="Cereghino C."/>
            <person name="Smart L.B."/>
            <person name="Muchero W."/>
        </authorList>
    </citation>
    <scope>NUCLEOTIDE SEQUENCE</scope>
    <source>
        <tissue evidence="1">Shoot tip</tissue>
    </source>
</reference>
<dbReference type="Proteomes" id="UP001151532">
    <property type="component" value="Chromosome 3"/>
</dbReference>
<dbReference type="EMBL" id="JAPFFK010000016">
    <property type="protein sequence ID" value="KAJ6706248.1"/>
    <property type="molecule type" value="Genomic_DNA"/>
</dbReference>
<keyword evidence="2" id="KW-1185">Reference proteome</keyword>
<reference evidence="1" key="1">
    <citation type="submission" date="2022-11" db="EMBL/GenBank/DDBJ databases">
        <authorList>
            <person name="Hyden B.L."/>
            <person name="Feng K."/>
            <person name="Yates T."/>
            <person name="Jawdy S."/>
            <person name="Smart L.B."/>
            <person name="Muchero W."/>
        </authorList>
    </citation>
    <scope>NUCLEOTIDE SEQUENCE</scope>
    <source>
        <tissue evidence="1">Shoot tip</tissue>
    </source>
</reference>
<accession>A0A9Q0TA38</accession>
<organism evidence="1 2">
    <name type="scientific">Salix purpurea</name>
    <name type="common">Purple osier willow</name>
    <dbReference type="NCBI Taxonomy" id="77065"/>
    <lineage>
        <taxon>Eukaryota</taxon>
        <taxon>Viridiplantae</taxon>
        <taxon>Streptophyta</taxon>
        <taxon>Embryophyta</taxon>
        <taxon>Tracheophyta</taxon>
        <taxon>Spermatophyta</taxon>
        <taxon>Magnoliopsida</taxon>
        <taxon>eudicotyledons</taxon>
        <taxon>Gunneridae</taxon>
        <taxon>Pentapetalae</taxon>
        <taxon>rosids</taxon>
        <taxon>fabids</taxon>
        <taxon>Malpighiales</taxon>
        <taxon>Salicaceae</taxon>
        <taxon>Saliceae</taxon>
        <taxon>Salix</taxon>
    </lineage>
</organism>
<sequence length="92" mass="10183">MLFCDLNFISNDNRRRFPAVAPFQSITQLQRKGSLSLNVGMAAGSDHLSSDSTFGGLVAVMKSDSGSSQEWSTAWNLLRRFRTDQMNSSSTF</sequence>
<name>A0A9Q0TA38_SALPP</name>
<gene>
    <name evidence="1" type="ORF">OIU79_010822</name>
</gene>
<evidence type="ECO:0000313" key="2">
    <source>
        <dbReference type="Proteomes" id="UP001151532"/>
    </source>
</evidence>